<accession>A0A438CP48</accession>
<name>A0A438CP48_VITVI</name>
<reference evidence="7 8" key="1">
    <citation type="journal article" date="2018" name="PLoS Genet.">
        <title>Population sequencing reveals clonal diversity and ancestral inbreeding in the grapevine cultivar Chardonnay.</title>
        <authorList>
            <person name="Roach M.J."/>
            <person name="Johnson D.L."/>
            <person name="Bohlmann J."/>
            <person name="van Vuuren H.J."/>
            <person name="Jones S.J."/>
            <person name="Pretorius I.S."/>
            <person name="Schmidt S.A."/>
            <person name="Borneman A.R."/>
        </authorList>
    </citation>
    <scope>NUCLEOTIDE SEQUENCE [LARGE SCALE GENOMIC DNA]</scope>
    <source>
        <strain evidence="8">cv. Chardonnay</strain>
        <tissue evidence="7">Leaf</tissue>
    </source>
</reference>
<protein>
    <recommendedName>
        <fullName evidence="2">pyridoxal kinase</fullName>
        <ecNumber evidence="2">2.7.1.35</ecNumber>
    </recommendedName>
</protein>
<evidence type="ECO:0000256" key="3">
    <source>
        <dbReference type="ARBA" id="ARBA00022679"/>
    </source>
</evidence>
<dbReference type="AlphaFoldDB" id="A0A438CP48"/>
<dbReference type="PANTHER" id="PTHR10534">
    <property type="entry name" value="PYRIDOXAL KINASE"/>
    <property type="match status" value="1"/>
</dbReference>
<evidence type="ECO:0000256" key="2">
    <source>
        <dbReference type="ARBA" id="ARBA00012104"/>
    </source>
</evidence>
<keyword evidence="6" id="KW-0067">ATP-binding</keyword>
<evidence type="ECO:0000313" key="8">
    <source>
        <dbReference type="Proteomes" id="UP000288805"/>
    </source>
</evidence>
<dbReference type="InterPro" id="IPR004625">
    <property type="entry name" value="PyrdxlKinase"/>
</dbReference>
<dbReference type="EC" id="2.7.1.35" evidence="2"/>
<dbReference type="EMBL" id="QGNW01002161">
    <property type="protein sequence ID" value="RVW24929.1"/>
    <property type="molecule type" value="Genomic_DNA"/>
</dbReference>
<dbReference type="InterPro" id="IPR029056">
    <property type="entry name" value="Ribokinase-like"/>
</dbReference>
<sequence length="148" mass="16620">MCYPKSMHVLQHVSGRGHSPDQFKIVMPKIPAYFTGTGDLMTALLLGWSNVMLLNSIKYPDNLNKAAELAVSSLQVVCEKYGEDVGDWSSKEVRDVHEVVLWKAIRRLGEFINSRVSFSIGSSKEAWVVDMWTQSNERCVWTLGTLGV</sequence>
<dbReference type="GO" id="GO:0009443">
    <property type="term" value="P:pyridoxal 5'-phosphate salvage"/>
    <property type="evidence" value="ECO:0007669"/>
    <property type="project" value="InterPro"/>
</dbReference>
<comment type="caution">
    <text evidence="7">The sequence shown here is derived from an EMBL/GenBank/DDBJ whole genome shotgun (WGS) entry which is preliminary data.</text>
</comment>
<dbReference type="GO" id="GO:0008478">
    <property type="term" value="F:pyridoxal kinase activity"/>
    <property type="evidence" value="ECO:0007669"/>
    <property type="project" value="UniProtKB-EC"/>
</dbReference>
<evidence type="ECO:0000313" key="7">
    <source>
        <dbReference type="EMBL" id="RVW24929.1"/>
    </source>
</evidence>
<comment type="similarity">
    <text evidence="1">Belongs to the pyridoxine kinase family.</text>
</comment>
<keyword evidence="5 7" id="KW-0418">Kinase</keyword>
<dbReference type="Proteomes" id="UP000288805">
    <property type="component" value="Unassembled WGS sequence"/>
</dbReference>
<evidence type="ECO:0000256" key="1">
    <source>
        <dbReference type="ARBA" id="ARBA00008805"/>
    </source>
</evidence>
<gene>
    <name evidence="7" type="primary">PK</name>
    <name evidence="7" type="ORF">CK203_079547</name>
</gene>
<evidence type="ECO:0000256" key="5">
    <source>
        <dbReference type="ARBA" id="ARBA00022777"/>
    </source>
</evidence>
<dbReference type="Gene3D" id="3.40.1190.20">
    <property type="match status" value="1"/>
</dbReference>
<proteinExistence type="inferred from homology"/>
<evidence type="ECO:0000256" key="6">
    <source>
        <dbReference type="ARBA" id="ARBA00022840"/>
    </source>
</evidence>
<dbReference type="PANTHER" id="PTHR10534:SF2">
    <property type="entry name" value="PYRIDOXAL KINASE"/>
    <property type="match status" value="1"/>
</dbReference>
<keyword evidence="3" id="KW-0808">Transferase</keyword>
<dbReference type="GO" id="GO:0005524">
    <property type="term" value="F:ATP binding"/>
    <property type="evidence" value="ECO:0007669"/>
    <property type="project" value="UniProtKB-KW"/>
</dbReference>
<evidence type="ECO:0000256" key="4">
    <source>
        <dbReference type="ARBA" id="ARBA00022741"/>
    </source>
</evidence>
<organism evidence="7 8">
    <name type="scientific">Vitis vinifera</name>
    <name type="common">Grape</name>
    <dbReference type="NCBI Taxonomy" id="29760"/>
    <lineage>
        <taxon>Eukaryota</taxon>
        <taxon>Viridiplantae</taxon>
        <taxon>Streptophyta</taxon>
        <taxon>Embryophyta</taxon>
        <taxon>Tracheophyta</taxon>
        <taxon>Spermatophyta</taxon>
        <taxon>Magnoliopsida</taxon>
        <taxon>eudicotyledons</taxon>
        <taxon>Gunneridae</taxon>
        <taxon>Pentapetalae</taxon>
        <taxon>rosids</taxon>
        <taxon>Vitales</taxon>
        <taxon>Vitaceae</taxon>
        <taxon>Viteae</taxon>
        <taxon>Vitis</taxon>
    </lineage>
</organism>
<keyword evidence="4" id="KW-0547">Nucleotide-binding</keyword>